<dbReference type="RefSeq" id="WP_012408346.1">
    <property type="nucleotide sequence ID" value="NC_010628.1"/>
</dbReference>
<dbReference type="HOGENOM" id="CLU_1502005_0_0_3"/>
<sequence length="179" mass="21271">MTTCPIGLICSDFKCDRGYCQTLADPWPLPYHINPVWLPGVSLWVEIPGFDYNSPNVEYLIIQAEEHNRWAESVRQEMWRGGWWKAEDLPYQPHPEGGLMVIHHLRLDEEITFSSPWVYNPNKPYNCSPTHWEEFMPPVPLDGYRRAFTDDYIESDGFYRAFLLRWPSDFVEQYEYDDD</sequence>
<dbReference type="STRING" id="63737.Npun_R1656"/>
<accession>B2J1G7</accession>
<dbReference type="EnsemblBacteria" id="ACC80328">
    <property type="protein sequence ID" value="ACC80328"/>
    <property type="gene ID" value="Npun_R1656"/>
</dbReference>
<dbReference type="Proteomes" id="UP000001191">
    <property type="component" value="Chromosome"/>
</dbReference>
<evidence type="ECO:0000313" key="2">
    <source>
        <dbReference type="Proteomes" id="UP000001191"/>
    </source>
</evidence>
<protein>
    <submittedName>
        <fullName evidence="1">Uncharacterized protein</fullName>
    </submittedName>
</protein>
<dbReference type="EMBL" id="CP001037">
    <property type="protein sequence ID" value="ACC80328.1"/>
    <property type="molecule type" value="Genomic_DNA"/>
</dbReference>
<keyword evidence="2" id="KW-1185">Reference proteome</keyword>
<dbReference type="OrthoDB" id="487718at2"/>
<dbReference type="AlphaFoldDB" id="B2J1G7"/>
<gene>
    <name evidence="1" type="ordered locus">Npun_R1656</name>
</gene>
<evidence type="ECO:0000313" key="1">
    <source>
        <dbReference type="EMBL" id="ACC80328.1"/>
    </source>
</evidence>
<reference evidence="2" key="1">
    <citation type="submission" date="2008-04" db="EMBL/GenBank/DDBJ databases">
        <title>Complete sequence of chromosome of Nostoc punctiforme ATCC 29133.</title>
        <authorList>
            <consortium name="US DOE Joint Genome Institute"/>
            <person name="Copeland A."/>
            <person name="Lucas S."/>
            <person name="Lapidus A."/>
            <person name="Glavina del Rio T."/>
            <person name="Dalin E."/>
            <person name="Tice H."/>
            <person name="Pitluck S."/>
            <person name="Chain P."/>
            <person name="Malfatti S."/>
            <person name="Shin M."/>
            <person name="Vergez L."/>
            <person name="Schmutz J."/>
            <person name="Larimer F."/>
            <person name="Land M."/>
            <person name="Hauser L."/>
            <person name="Kyrpides N."/>
            <person name="Kim E."/>
            <person name="Meeks J.C."/>
            <person name="Elhai J."/>
            <person name="Campbell E.L."/>
            <person name="Thiel T."/>
            <person name="Longmire J."/>
            <person name="Potts M."/>
            <person name="Atlas R."/>
        </authorList>
    </citation>
    <scope>NUCLEOTIDE SEQUENCE [LARGE SCALE GENOMIC DNA]</scope>
    <source>
        <strain evidence="2">ATCC 29133 / PCC 73102</strain>
    </source>
</reference>
<dbReference type="KEGG" id="npu:Npun_R1656"/>
<organism evidence="1 2">
    <name type="scientific">Nostoc punctiforme (strain ATCC 29133 / PCC 73102)</name>
    <dbReference type="NCBI Taxonomy" id="63737"/>
    <lineage>
        <taxon>Bacteria</taxon>
        <taxon>Bacillati</taxon>
        <taxon>Cyanobacteriota</taxon>
        <taxon>Cyanophyceae</taxon>
        <taxon>Nostocales</taxon>
        <taxon>Nostocaceae</taxon>
        <taxon>Nostoc</taxon>
    </lineage>
</organism>
<reference evidence="1 2" key="2">
    <citation type="journal article" date="2013" name="Plant Physiol.">
        <title>A Nostoc punctiforme Sugar Transporter Necessary to Establish a Cyanobacterium-Plant Symbiosis.</title>
        <authorList>
            <person name="Ekman M."/>
            <person name="Picossi S."/>
            <person name="Campbell E.L."/>
            <person name="Meeks J.C."/>
            <person name="Flores E."/>
        </authorList>
    </citation>
    <scope>NUCLEOTIDE SEQUENCE [LARGE SCALE GENOMIC DNA]</scope>
    <source>
        <strain evidence="2">ATCC 29133 / PCC 73102</strain>
    </source>
</reference>
<proteinExistence type="predicted"/>
<name>B2J1G7_NOSP7</name>